<dbReference type="VEuPathDB" id="VectorBase:ISCP_037588"/>
<evidence type="ECO:0000313" key="9">
    <source>
        <dbReference type="Proteomes" id="UP000001555"/>
    </source>
</evidence>
<dbReference type="EMBL" id="ABJB010477097">
    <property type="status" value="NOT_ANNOTATED_CDS"/>
    <property type="molecule type" value="Genomic_DNA"/>
</dbReference>
<dbReference type="HOGENOM" id="CLU_049797_0_0_1"/>
<dbReference type="Gene3D" id="1.25.40.20">
    <property type="entry name" value="Ankyrin repeat-containing domain"/>
    <property type="match status" value="1"/>
</dbReference>
<sequence length="192" mass="21194">KTAVSLIQQEWFRIASPADSDPNVVEDYMDTFEEFSRHLLHRIVNMADVNGNTAIHYAVSHGNFDVVSILLDSKVCDVSKQNKAGYTCMMLVSLAEIKNDTHRLVVQRLFQLGDVNTKATQNGQTALMLAASHGRLEMVKLLLDAGSEPNVQDNDGSTALMCAAEHGYIEIVRALLAHPDTEVCLADNVSWH</sequence>
<name>B7QGP5_IXOSC</name>
<dbReference type="GO" id="GO:0030837">
    <property type="term" value="P:negative regulation of actin filament polymerization"/>
    <property type="evidence" value="ECO:0007669"/>
    <property type="project" value="InterPro"/>
</dbReference>
<dbReference type="Proteomes" id="UP000001555">
    <property type="component" value="Unassembled WGS sequence"/>
</dbReference>
<keyword evidence="2" id="KW-0268">Exocytosis</keyword>
<reference evidence="8" key="2">
    <citation type="submission" date="2020-05" db="UniProtKB">
        <authorList>
            <consortium name="EnsemblMetazoa"/>
        </authorList>
    </citation>
    <scope>IDENTIFICATION</scope>
    <source>
        <strain evidence="8">wikel</strain>
    </source>
</reference>
<reference evidence="7 9" key="1">
    <citation type="submission" date="2008-03" db="EMBL/GenBank/DDBJ databases">
        <title>Annotation of Ixodes scapularis.</title>
        <authorList>
            <consortium name="Ixodes scapularis Genome Project Consortium"/>
            <person name="Caler E."/>
            <person name="Hannick L.I."/>
            <person name="Bidwell S."/>
            <person name="Joardar V."/>
            <person name="Thiagarajan M."/>
            <person name="Amedeo P."/>
            <person name="Galinsky K.J."/>
            <person name="Schobel S."/>
            <person name="Inman J."/>
            <person name="Hostetler J."/>
            <person name="Miller J."/>
            <person name="Hammond M."/>
            <person name="Megy K."/>
            <person name="Lawson D."/>
            <person name="Kodira C."/>
            <person name="Sutton G."/>
            <person name="Meyer J."/>
            <person name="Hill C.A."/>
            <person name="Birren B."/>
            <person name="Nene V."/>
            <person name="Collins F."/>
            <person name="Alarcon-Chaidez F."/>
            <person name="Wikel S."/>
            <person name="Strausberg R."/>
        </authorList>
    </citation>
    <scope>NUCLEOTIDE SEQUENCE [LARGE SCALE GENOMIC DNA]</scope>
    <source>
        <strain evidence="9">Wikel</strain>
        <strain evidence="7">Wikel colony</strain>
    </source>
</reference>
<evidence type="ECO:0000256" key="3">
    <source>
        <dbReference type="ARBA" id="ARBA00022537"/>
    </source>
</evidence>
<dbReference type="EMBL" id="ABJB010484346">
    <property type="status" value="NOT_ANNOTATED_CDS"/>
    <property type="molecule type" value="Genomic_DNA"/>
</dbReference>
<organism>
    <name type="scientific">Ixodes scapularis</name>
    <name type="common">Black-legged tick</name>
    <name type="synonym">Deer tick</name>
    <dbReference type="NCBI Taxonomy" id="6945"/>
    <lineage>
        <taxon>Eukaryota</taxon>
        <taxon>Metazoa</taxon>
        <taxon>Ecdysozoa</taxon>
        <taxon>Arthropoda</taxon>
        <taxon>Chelicerata</taxon>
        <taxon>Arachnida</taxon>
        <taxon>Acari</taxon>
        <taxon>Parasitiformes</taxon>
        <taxon>Ixodida</taxon>
        <taxon>Ixodoidea</taxon>
        <taxon>Ixodidae</taxon>
        <taxon>Ixodinae</taxon>
        <taxon>Ixodes</taxon>
    </lineage>
</organism>
<comment type="subcellular location">
    <subcellularLocation>
        <location evidence="1">Target cell membrane</location>
    </subcellularLocation>
</comment>
<evidence type="ECO:0000256" key="6">
    <source>
        <dbReference type="PROSITE-ProRule" id="PRU00023"/>
    </source>
</evidence>
<dbReference type="EMBL" id="ABJB010053255">
    <property type="status" value="NOT_ANNOTATED_CDS"/>
    <property type="molecule type" value="Genomic_DNA"/>
</dbReference>
<evidence type="ECO:0007829" key="10">
    <source>
        <dbReference type="PeptideAtlas" id="B7QGP5"/>
    </source>
</evidence>
<evidence type="ECO:0000313" key="8">
    <source>
        <dbReference type="EnsemblMetazoa" id="ISCW014698-PA"/>
    </source>
</evidence>
<dbReference type="Pfam" id="PF12796">
    <property type="entry name" value="Ank_2"/>
    <property type="match status" value="2"/>
</dbReference>
<gene>
    <name evidence="7" type="ORF">IscW_ISCW014698</name>
</gene>
<evidence type="ECO:0000313" key="7">
    <source>
        <dbReference type="EMBL" id="EEC18017.1"/>
    </source>
</evidence>
<dbReference type="EMBL" id="ABJB010987989">
    <property type="status" value="NOT_ANNOTATED_CDS"/>
    <property type="molecule type" value="Genomic_DNA"/>
</dbReference>
<dbReference type="GO" id="GO:0004622">
    <property type="term" value="F:phosphatidylcholine lysophospholipase activity"/>
    <property type="evidence" value="ECO:0007669"/>
    <property type="project" value="UniProtKB-EC"/>
</dbReference>
<feature type="repeat" description="ANK" evidence="6">
    <location>
        <begin position="122"/>
        <end position="154"/>
    </location>
</feature>
<keyword evidence="5" id="KW-1053">Target membrane</keyword>
<feature type="repeat" description="ANK" evidence="6">
    <location>
        <begin position="155"/>
        <end position="176"/>
    </location>
</feature>
<dbReference type="EMBL" id="ABJB010085719">
    <property type="status" value="NOT_ANNOTATED_CDS"/>
    <property type="molecule type" value="Genomic_DNA"/>
</dbReference>
<dbReference type="PROSITE" id="PS50088">
    <property type="entry name" value="ANK_REPEAT"/>
    <property type="match status" value="3"/>
</dbReference>
<keyword evidence="9" id="KW-1185">Reference proteome</keyword>
<dbReference type="InterPro" id="IPR002110">
    <property type="entry name" value="Ankyrin_rpt"/>
</dbReference>
<keyword evidence="6" id="KW-0040">ANK repeat</keyword>
<dbReference type="OrthoDB" id="5406014at2759"/>
<dbReference type="EMBL" id="ABJB010256628">
    <property type="status" value="NOT_ANNOTATED_CDS"/>
    <property type="molecule type" value="Genomic_DNA"/>
</dbReference>
<feature type="non-terminal residue" evidence="7">
    <location>
        <position position="1"/>
    </location>
</feature>
<dbReference type="GO" id="GO:0044218">
    <property type="term" value="C:other organism cell membrane"/>
    <property type="evidence" value="ECO:0007669"/>
    <property type="project" value="UniProtKB-KW"/>
</dbReference>
<evidence type="ECO:0000256" key="1">
    <source>
        <dbReference type="ARBA" id="ARBA00004175"/>
    </source>
</evidence>
<dbReference type="PROSITE" id="PS50297">
    <property type="entry name" value="ANK_REP_REGION"/>
    <property type="match status" value="3"/>
</dbReference>
<feature type="repeat" description="ANK" evidence="6">
    <location>
        <begin position="50"/>
        <end position="72"/>
    </location>
</feature>
<dbReference type="EnsemblMetazoa" id="ISCW014698-RA">
    <property type="protein sequence ID" value="ISCW014698-PA"/>
    <property type="gene ID" value="ISCW014698"/>
</dbReference>
<dbReference type="SMART" id="SM00248">
    <property type="entry name" value="ANK"/>
    <property type="match status" value="3"/>
</dbReference>
<dbReference type="EMBL" id="ABJB010079425">
    <property type="status" value="NOT_ANNOTATED_CDS"/>
    <property type="molecule type" value="Genomic_DNA"/>
</dbReference>
<evidence type="ECO:0000256" key="5">
    <source>
        <dbReference type="ARBA" id="ARBA00023298"/>
    </source>
</evidence>
<dbReference type="FunFam" id="1.25.40.20:FF:000243">
    <property type="entry name" value="Uncharacterized protein, isoform D"/>
    <property type="match status" value="1"/>
</dbReference>
<dbReference type="GO" id="GO:0044231">
    <property type="term" value="C:host cell presynaptic membrane"/>
    <property type="evidence" value="ECO:0007669"/>
    <property type="project" value="UniProtKB-KW"/>
</dbReference>
<accession>B7QGP5</accession>
<evidence type="ECO:0000256" key="2">
    <source>
        <dbReference type="ARBA" id="ARBA00022483"/>
    </source>
</evidence>
<dbReference type="EMBL" id="ABJB010122881">
    <property type="status" value="NOT_ANNOTATED_CDS"/>
    <property type="molecule type" value="Genomic_DNA"/>
</dbReference>
<dbReference type="PANTHER" id="PTHR24168:SF21">
    <property type="entry name" value="KANK, ISOFORM D"/>
    <property type="match status" value="1"/>
</dbReference>
<dbReference type="PRINTS" id="PR01415">
    <property type="entry name" value="ANKYRIN"/>
</dbReference>
<keyword evidence="4" id="KW-0800">Toxin</keyword>
<dbReference type="EMBL" id="DS932984">
    <property type="protein sequence ID" value="EEC18017.1"/>
    <property type="molecule type" value="Genomic_DNA"/>
</dbReference>
<dbReference type="GO" id="GO:0006887">
    <property type="term" value="P:exocytosis"/>
    <property type="evidence" value="ECO:0007669"/>
    <property type="project" value="UniProtKB-KW"/>
</dbReference>
<evidence type="ECO:0000256" key="4">
    <source>
        <dbReference type="ARBA" id="ARBA00023028"/>
    </source>
</evidence>
<keyword evidence="10" id="KW-1267">Proteomics identification</keyword>
<dbReference type="EMBL" id="ABJB010969189">
    <property type="status" value="NOT_ANNOTATED_CDS"/>
    <property type="molecule type" value="Genomic_DNA"/>
</dbReference>
<keyword evidence="3" id="KW-1052">Target cell membrane</keyword>
<dbReference type="VEuPathDB" id="VectorBase:ISCW014698"/>
<dbReference type="EC" id="3.1.1.5" evidence="7"/>
<keyword evidence="5" id="KW-0472">Membrane</keyword>
<dbReference type="InterPro" id="IPR047184">
    <property type="entry name" value="KANK1-4"/>
</dbReference>
<keyword evidence="4" id="KW-0528">Neurotoxin</keyword>
<protein>
    <submittedName>
        <fullName evidence="7 8">Ankyrin repeat domain protein</fullName>
        <ecNumber evidence="7">3.1.1.5</ecNumber>
    </submittedName>
</protein>
<dbReference type="STRING" id="6945.B7QGP5"/>
<dbReference type="PaxDb" id="6945-B7QGP5"/>
<proteinExistence type="evidence at protein level"/>
<dbReference type="InterPro" id="IPR036770">
    <property type="entry name" value="Ankyrin_rpt-contain_sf"/>
</dbReference>
<dbReference type="VEuPathDB" id="VectorBase:ISCI014698"/>
<dbReference type="SUPFAM" id="SSF48403">
    <property type="entry name" value="Ankyrin repeat"/>
    <property type="match status" value="1"/>
</dbReference>
<dbReference type="PANTHER" id="PTHR24168">
    <property type="entry name" value="KN MOTIF AND ANKYRIN REPEAT DOMAIN-CONTAINING"/>
    <property type="match status" value="1"/>
</dbReference>
<keyword evidence="7" id="KW-0378">Hydrolase</keyword>
<dbReference type="AlphaFoldDB" id="B7QGP5"/>
<keyword evidence="4" id="KW-0638">Presynaptic neurotoxin</keyword>